<dbReference type="PANTHER" id="PTHR21708">
    <property type="entry name" value="PROBABLE 2-DEHYDROPANTOATE 2-REDUCTASE"/>
    <property type="match status" value="1"/>
</dbReference>
<accession>A0A437JT95</accession>
<dbReference type="GO" id="GO:0008677">
    <property type="term" value="F:2-dehydropantoate 2-reductase activity"/>
    <property type="evidence" value="ECO:0007669"/>
    <property type="project" value="UniProtKB-EC"/>
</dbReference>
<evidence type="ECO:0000256" key="3">
    <source>
        <dbReference type="ARBA" id="ARBA00007870"/>
    </source>
</evidence>
<dbReference type="NCBIfam" id="TIGR00745">
    <property type="entry name" value="apbA_panE"/>
    <property type="match status" value="1"/>
</dbReference>
<comment type="caution">
    <text evidence="14">The sequence shown here is derived from an EMBL/GenBank/DDBJ whole genome shotgun (WGS) entry which is preliminary data.</text>
</comment>
<evidence type="ECO:0000256" key="6">
    <source>
        <dbReference type="ARBA" id="ARBA00022655"/>
    </source>
</evidence>
<keyword evidence="8 11" id="KW-0560">Oxidoreductase</keyword>
<dbReference type="Pfam" id="PF02558">
    <property type="entry name" value="ApbA"/>
    <property type="match status" value="1"/>
</dbReference>
<dbReference type="InterPro" id="IPR036291">
    <property type="entry name" value="NAD(P)-bd_dom_sf"/>
</dbReference>
<evidence type="ECO:0000256" key="4">
    <source>
        <dbReference type="ARBA" id="ARBA00013014"/>
    </source>
</evidence>
<evidence type="ECO:0000256" key="11">
    <source>
        <dbReference type="RuleBase" id="RU362068"/>
    </source>
</evidence>
<gene>
    <name evidence="14" type="ORF">ENE75_15285</name>
</gene>
<evidence type="ECO:0000256" key="8">
    <source>
        <dbReference type="ARBA" id="ARBA00023002"/>
    </source>
</evidence>
<comment type="function">
    <text evidence="1 11">Catalyzes the NADPH-dependent reduction of ketopantoate into pantoic acid.</text>
</comment>
<keyword evidence="15" id="KW-1185">Reference proteome</keyword>
<dbReference type="SUPFAM" id="SSF51735">
    <property type="entry name" value="NAD(P)-binding Rossmann-fold domains"/>
    <property type="match status" value="1"/>
</dbReference>
<dbReference type="RefSeq" id="WP_128199206.1">
    <property type="nucleotide sequence ID" value="NZ_SACT01000005.1"/>
</dbReference>
<dbReference type="AlphaFoldDB" id="A0A437JT95"/>
<comment type="pathway">
    <text evidence="2 11">Cofactor biosynthesis; (R)-pantothenate biosynthesis; (R)-pantoate from 3-methyl-2-oxobutanoate: step 2/2.</text>
</comment>
<evidence type="ECO:0000256" key="7">
    <source>
        <dbReference type="ARBA" id="ARBA00022857"/>
    </source>
</evidence>
<dbReference type="SUPFAM" id="SSF48179">
    <property type="entry name" value="6-phosphogluconate dehydrogenase C-terminal domain-like"/>
    <property type="match status" value="1"/>
</dbReference>
<reference evidence="14 15" key="1">
    <citation type="submission" date="2019-01" db="EMBL/GenBank/DDBJ databases">
        <authorList>
            <person name="Chen W.-M."/>
        </authorList>
    </citation>
    <scope>NUCLEOTIDE SEQUENCE [LARGE SCALE GENOMIC DNA]</scope>
    <source>
        <strain evidence="14 15">ICH-3</strain>
    </source>
</reference>
<dbReference type="GO" id="GO:0015940">
    <property type="term" value="P:pantothenate biosynthetic process"/>
    <property type="evidence" value="ECO:0007669"/>
    <property type="project" value="UniProtKB-UniPathway"/>
</dbReference>
<dbReference type="Gene3D" id="3.40.50.720">
    <property type="entry name" value="NAD(P)-binding Rossmann-like Domain"/>
    <property type="match status" value="1"/>
</dbReference>
<evidence type="ECO:0000256" key="2">
    <source>
        <dbReference type="ARBA" id="ARBA00004994"/>
    </source>
</evidence>
<dbReference type="InterPro" id="IPR051402">
    <property type="entry name" value="KPR-Related"/>
</dbReference>
<evidence type="ECO:0000256" key="1">
    <source>
        <dbReference type="ARBA" id="ARBA00002919"/>
    </source>
</evidence>
<comment type="catalytic activity">
    <reaction evidence="10 11">
        <text>(R)-pantoate + NADP(+) = 2-dehydropantoate + NADPH + H(+)</text>
        <dbReference type="Rhea" id="RHEA:16233"/>
        <dbReference type="ChEBI" id="CHEBI:11561"/>
        <dbReference type="ChEBI" id="CHEBI:15378"/>
        <dbReference type="ChEBI" id="CHEBI:15980"/>
        <dbReference type="ChEBI" id="CHEBI:57783"/>
        <dbReference type="ChEBI" id="CHEBI:58349"/>
        <dbReference type="EC" id="1.1.1.169"/>
    </reaction>
</comment>
<evidence type="ECO:0000313" key="14">
    <source>
        <dbReference type="EMBL" id="RVT50379.1"/>
    </source>
</evidence>
<dbReference type="Pfam" id="PF08546">
    <property type="entry name" value="ApbA_C"/>
    <property type="match status" value="1"/>
</dbReference>
<proteinExistence type="inferred from homology"/>
<dbReference type="PANTHER" id="PTHR21708:SF26">
    <property type="entry name" value="2-DEHYDROPANTOATE 2-REDUCTASE"/>
    <property type="match status" value="1"/>
</dbReference>
<dbReference type="GO" id="GO:0005737">
    <property type="term" value="C:cytoplasm"/>
    <property type="evidence" value="ECO:0007669"/>
    <property type="project" value="TreeGrafter"/>
</dbReference>
<keyword evidence="7 11" id="KW-0521">NADP</keyword>
<dbReference type="Gene3D" id="1.10.1040.10">
    <property type="entry name" value="N-(1-d-carboxylethyl)-l-norvaline Dehydrogenase, domain 2"/>
    <property type="match status" value="1"/>
</dbReference>
<comment type="similarity">
    <text evidence="3 11">Belongs to the ketopantoate reductase family.</text>
</comment>
<dbReference type="OrthoDB" id="9796561at2"/>
<evidence type="ECO:0000313" key="15">
    <source>
        <dbReference type="Proteomes" id="UP000288178"/>
    </source>
</evidence>
<dbReference type="EC" id="1.1.1.169" evidence="4 11"/>
<evidence type="ECO:0000259" key="12">
    <source>
        <dbReference type="Pfam" id="PF02558"/>
    </source>
</evidence>
<organism evidence="14 15">
    <name type="scientific">Rubrivivax albus</name>
    <dbReference type="NCBI Taxonomy" id="2499835"/>
    <lineage>
        <taxon>Bacteria</taxon>
        <taxon>Pseudomonadati</taxon>
        <taxon>Pseudomonadota</taxon>
        <taxon>Betaproteobacteria</taxon>
        <taxon>Burkholderiales</taxon>
        <taxon>Sphaerotilaceae</taxon>
        <taxon>Rubrivivax</taxon>
    </lineage>
</organism>
<dbReference type="InterPro" id="IPR008927">
    <property type="entry name" value="6-PGluconate_DH-like_C_sf"/>
</dbReference>
<dbReference type="EMBL" id="SACT01000005">
    <property type="protein sequence ID" value="RVT50379.1"/>
    <property type="molecule type" value="Genomic_DNA"/>
</dbReference>
<feature type="domain" description="Ketopantoate reductase N-terminal" evidence="12">
    <location>
        <begin position="3"/>
        <end position="154"/>
    </location>
</feature>
<evidence type="ECO:0000259" key="13">
    <source>
        <dbReference type="Pfam" id="PF08546"/>
    </source>
</evidence>
<keyword evidence="6 11" id="KW-0566">Pantothenate biosynthesis</keyword>
<feature type="domain" description="Ketopantoate reductase C-terminal" evidence="13">
    <location>
        <begin position="183"/>
        <end position="292"/>
    </location>
</feature>
<dbReference type="UniPathway" id="UPA00028">
    <property type="reaction ID" value="UER00004"/>
</dbReference>
<evidence type="ECO:0000256" key="9">
    <source>
        <dbReference type="ARBA" id="ARBA00032024"/>
    </source>
</evidence>
<evidence type="ECO:0000256" key="5">
    <source>
        <dbReference type="ARBA" id="ARBA00019465"/>
    </source>
</evidence>
<sequence length="317" mass="32978">MRILVLGAGGIGGYFGGRLIQAGADVSFAVRPRRMAQLMAQGLVVQSPHGDFQLAPTTFRCVDSSTVRGTWDLIVLAPKAYDLDSALDAISPAVGSGTAIVPLLNGLRHIDALQARFGAAHVAGGTCGIPATLRPDGTVVQLGPLHRIVFGALPGTSASAAALLAALRDAFARTPVEAILEPDMVRALWEKFVGLTTLAAMTCLMRGSVGDILATDEGEALFAETMAACVATATAAGQAPREAALLPFRKMMAARGSNVTASMLRDLEAGHATEGAHIVGDMLARARSFGIDPGPLRLAWCHLQAADHRRRREADGG</sequence>
<protein>
    <recommendedName>
        <fullName evidence="5 11">2-dehydropantoate 2-reductase</fullName>
        <ecNumber evidence="4 11">1.1.1.169</ecNumber>
    </recommendedName>
    <alternativeName>
        <fullName evidence="9 11">Ketopantoate reductase</fullName>
    </alternativeName>
</protein>
<dbReference type="Proteomes" id="UP000288178">
    <property type="component" value="Unassembled WGS sequence"/>
</dbReference>
<dbReference type="InterPro" id="IPR013328">
    <property type="entry name" value="6PGD_dom2"/>
</dbReference>
<name>A0A437JT95_9BURK</name>
<evidence type="ECO:0000256" key="10">
    <source>
        <dbReference type="ARBA" id="ARBA00048793"/>
    </source>
</evidence>
<dbReference type="InterPro" id="IPR013332">
    <property type="entry name" value="KPR_N"/>
</dbReference>
<dbReference type="FunFam" id="3.40.50.720:FF:000307">
    <property type="entry name" value="2-dehydropantoate 2-reductase"/>
    <property type="match status" value="1"/>
</dbReference>
<dbReference type="InterPro" id="IPR003710">
    <property type="entry name" value="ApbA"/>
</dbReference>
<dbReference type="InterPro" id="IPR013752">
    <property type="entry name" value="KPA_reductase"/>
</dbReference>